<sequence length="222" mass="23737">MPTEGAVTVRPAVYRPASAAARFAQQPPEQSGAWYVYKCSGEGWEDPLYRPPVWIANGQTSSPAPSPQQVAQQAYGQLRLPSLKIHANPKGAQLVHLPTWLWLESDQWKPQSATASLQGVSVTATATPRSVTWSMGDGTTLTCPGPGAPFPEGTDPMKQSPDCGHTYRRSSLGQPGNSYEVSATVHWSVDWSGAGDSGTFEDLTTTSTTSFDVAESQALNTN</sequence>
<dbReference type="AlphaFoldDB" id="A0A839DS68"/>
<proteinExistence type="predicted"/>
<accession>A0A839DS68</accession>
<organism evidence="2 3">
    <name type="scientific">Halosaccharopolyspora lacisalsi</name>
    <dbReference type="NCBI Taxonomy" id="1000566"/>
    <lineage>
        <taxon>Bacteria</taxon>
        <taxon>Bacillati</taxon>
        <taxon>Actinomycetota</taxon>
        <taxon>Actinomycetes</taxon>
        <taxon>Pseudonocardiales</taxon>
        <taxon>Pseudonocardiaceae</taxon>
        <taxon>Halosaccharopolyspora</taxon>
    </lineage>
</organism>
<evidence type="ECO:0000256" key="1">
    <source>
        <dbReference type="SAM" id="MobiDB-lite"/>
    </source>
</evidence>
<evidence type="ECO:0000313" key="3">
    <source>
        <dbReference type="Proteomes" id="UP000569329"/>
    </source>
</evidence>
<reference evidence="2 3" key="1">
    <citation type="submission" date="2020-07" db="EMBL/GenBank/DDBJ databases">
        <title>Sequencing the genomes of 1000 actinobacteria strains.</title>
        <authorList>
            <person name="Klenk H.-P."/>
        </authorList>
    </citation>
    <scope>NUCLEOTIDE SEQUENCE [LARGE SCALE GENOMIC DNA]</scope>
    <source>
        <strain evidence="2 3">DSM 45975</strain>
    </source>
</reference>
<feature type="region of interest" description="Disordered" evidence="1">
    <location>
        <begin position="191"/>
        <end position="222"/>
    </location>
</feature>
<evidence type="ECO:0008006" key="4">
    <source>
        <dbReference type="Google" id="ProtNLM"/>
    </source>
</evidence>
<gene>
    <name evidence="2" type="ORF">FHX42_001129</name>
</gene>
<protein>
    <recommendedName>
        <fullName evidence="4">ATP/GTP-binding protein</fullName>
    </recommendedName>
</protein>
<dbReference type="Proteomes" id="UP000569329">
    <property type="component" value="Unassembled WGS sequence"/>
</dbReference>
<name>A0A839DS68_9PSEU</name>
<dbReference type="EMBL" id="JACGWZ010000001">
    <property type="protein sequence ID" value="MBA8823800.1"/>
    <property type="molecule type" value="Genomic_DNA"/>
</dbReference>
<evidence type="ECO:0000313" key="2">
    <source>
        <dbReference type="EMBL" id="MBA8823800.1"/>
    </source>
</evidence>
<comment type="caution">
    <text evidence="2">The sequence shown here is derived from an EMBL/GenBank/DDBJ whole genome shotgun (WGS) entry which is preliminary data.</text>
</comment>
<keyword evidence="3" id="KW-1185">Reference proteome</keyword>
<dbReference type="RefSeq" id="WP_182543048.1">
    <property type="nucleotide sequence ID" value="NZ_JACGWZ010000001.1"/>
</dbReference>